<evidence type="ECO:0000313" key="6">
    <source>
        <dbReference type="EMBL" id="RLK58251.1"/>
    </source>
</evidence>
<keyword evidence="1" id="KW-0808">Transferase</keyword>
<comment type="caution">
    <text evidence="6">The sequence shown here is derived from an EMBL/GenBank/DDBJ whole genome shotgun (WGS) entry which is preliminary data.</text>
</comment>
<dbReference type="PANTHER" id="PTHR24421:SF61">
    <property type="entry name" value="OXYGEN SENSOR HISTIDINE KINASE NREB"/>
    <property type="match status" value="1"/>
</dbReference>
<evidence type="ECO:0000256" key="3">
    <source>
        <dbReference type="ARBA" id="ARBA00023012"/>
    </source>
</evidence>
<dbReference type="GO" id="GO:0046983">
    <property type="term" value="F:protein dimerization activity"/>
    <property type="evidence" value="ECO:0007669"/>
    <property type="project" value="InterPro"/>
</dbReference>
<dbReference type="SUPFAM" id="SSF55874">
    <property type="entry name" value="ATPase domain of HSP90 chaperone/DNA topoisomerase II/histidine kinase"/>
    <property type="match status" value="1"/>
</dbReference>
<proteinExistence type="predicted"/>
<feature type="domain" description="Signal transduction histidine kinase subgroup 3 dimerisation and phosphoacceptor" evidence="5">
    <location>
        <begin position="20"/>
        <end position="81"/>
    </location>
</feature>
<dbReference type="Proteomes" id="UP000282454">
    <property type="component" value="Unassembled WGS sequence"/>
</dbReference>
<dbReference type="GO" id="GO:0016020">
    <property type="term" value="C:membrane"/>
    <property type="evidence" value="ECO:0007669"/>
    <property type="project" value="InterPro"/>
</dbReference>
<evidence type="ECO:0000259" key="5">
    <source>
        <dbReference type="Pfam" id="PF07730"/>
    </source>
</evidence>
<evidence type="ECO:0000313" key="7">
    <source>
        <dbReference type="Proteomes" id="UP000282454"/>
    </source>
</evidence>
<dbReference type="PANTHER" id="PTHR24421">
    <property type="entry name" value="NITRATE/NITRITE SENSOR PROTEIN NARX-RELATED"/>
    <property type="match status" value="1"/>
</dbReference>
<dbReference type="Pfam" id="PF07730">
    <property type="entry name" value="HisKA_3"/>
    <property type="match status" value="1"/>
</dbReference>
<dbReference type="CDD" id="cd16917">
    <property type="entry name" value="HATPase_UhpB-NarQ-NarX-like"/>
    <property type="match status" value="1"/>
</dbReference>
<evidence type="ECO:0000256" key="1">
    <source>
        <dbReference type="ARBA" id="ARBA00022679"/>
    </source>
</evidence>
<dbReference type="OrthoDB" id="227596at2"/>
<gene>
    <name evidence="6" type="ORF">CLV68_4347</name>
</gene>
<dbReference type="Gene3D" id="3.30.565.10">
    <property type="entry name" value="Histidine kinase-like ATPase, C-terminal domain"/>
    <property type="match status" value="1"/>
</dbReference>
<evidence type="ECO:0000259" key="4">
    <source>
        <dbReference type="Pfam" id="PF02518"/>
    </source>
</evidence>
<accession>A0A421B1U4</accession>
<name>A0A421B1U4_9PSEU</name>
<dbReference type="AlphaFoldDB" id="A0A421B1U4"/>
<dbReference type="InterPro" id="IPR050482">
    <property type="entry name" value="Sensor_HK_TwoCompSys"/>
</dbReference>
<sequence>MRRNKTVSAVTGDAGPDGARLLRELHDAIGPALTGMAFGLRAARNLVGRDPESAARLLAQLEEELHGAICDLRGLTDGAPPDVLDRVGLVEAIRRHAIALSGHVSGSGTPLSIDVQARGNMTVLTLPVQVATYRVVCEALSNMARHSRARTCVVLIRTDDERDGELNVEVVDDGIGVPWRDADPWRGVGLASMRTRVTELGGQWSIEPGVPVGTRVVATFPLGSG</sequence>
<dbReference type="InterPro" id="IPR011712">
    <property type="entry name" value="Sig_transdc_His_kin_sub3_dim/P"/>
</dbReference>
<dbReference type="Pfam" id="PF02518">
    <property type="entry name" value="HATPase_c"/>
    <property type="match status" value="1"/>
</dbReference>
<keyword evidence="3" id="KW-0902">Two-component regulatory system</keyword>
<dbReference type="InterPro" id="IPR003594">
    <property type="entry name" value="HATPase_dom"/>
</dbReference>
<reference evidence="6 7" key="1">
    <citation type="submission" date="2018-10" db="EMBL/GenBank/DDBJ databases">
        <title>Genomic Encyclopedia of Archaeal and Bacterial Type Strains, Phase II (KMG-II): from individual species to whole genera.</title>
        <authorList>
            <person name="Goeker M."/>
        </authorList>
    </citation>
    <scope>NUCLEOTIDE SEQUENCE [LARGE SCALE GENOMIC DNA]</scope>
    <source>
        <strain evidence="6 7">DSM 45657</strain>
    </source>
</reference>
<dbReference type="EMBL" id="RCDD01000003">
    <property type="protein sequence ID" value="RLK58251.1"/>
    <property type="molecule type" value="Genomic_DNA"/>
</dbReference>
<keyword evidence="2 6" id="KW-0418">Kinase</keyword>
<organism evidence="6 7">
    <name type="scientific">Actinokineospora cianjurensis</name>
    <dbReference type="NCBI Taxonomy" id="585224"/>
    <lineage>
        <taxon>Bacteria</taxon>
        <taxon>Bacillati</taxon>
        <taxon>Actinomycetota</taxon>
        <taxon>Actinomycetes</taxon>
        <taxon>Pseudonocardiales</taxon>
        <taxon>Pseudonocardiaceae</taxon>
        <taxon>Actinokineospora</taxon>
    </lineage>
</organism>
<dbReference type="InterPro" id="IPR036890">
    <property type="entry name" value="HATPase_C_sf"/>
</dbReference>
<dbReference type="GO" id="GO:0000155">
    <property type="term" value="F:phosphorelay sensor kinase activity"/>
    <property type="evidence" value="ECO:0007669"/>
    <property type="project" value="InterPro"/>
</dbReference>
<protein>
    <submittedName>
        <fullName evidence="6">Histidine kinase/DNA gyrase B/HSP90-like ATPase</fullName>
    </submittedName>
</protein>
<evidence type="ECO:0000256" key="2">
    <source>
        <dbReference type="ARBA" id="ARBA00022777"/>
    </source>
</evidence>
<dbReference type="Gene3D" id="1.20.5.1930">
    <property type="match status" value="1"/>
</dbReference>
<keyword evidence="7" id="KW-1185">Reference proteome</keyword>
<feature type="domain" description="Histidine kinase/HSP90-like ATPase" evidence="4">
    <location>
        <begin position="131"/>
        <end position="222"/>
    </location>
</feature>